<keyword evidence="1" id="KW-0472">Membrane</keyword>
<dbReference type="RefSeq" id="WP_010921113.1">
    <property type="nucleotide sequence ID" value="NC_011916.1"/>
</dbReference>
<evidence type="ECO:0000256" key="1">
    <source>
        <dbReference type="SAM" id="Phobius"/>
    </source>
</evidence>
<protein>
    <recommendedName>
        <fullName evidence="4">DUF2975 domain-containing protein</fullName>
    </recommendedName>
</protein>
<feature type="transmembrane region" description="Helical" evidence="1">
    <location>
        <begin position="127"/>
        <end position="148"/>
    </location>
</feature>
<evidence type="ECO:0008006" key="4">
    <source>
        <dbReference type="Google" id="ProtNLM"/>
    </source>
</evidence>
<organism evidence="2 3">
    <name type="scientific">Caulobacter vibrioides (strain NA1000 / CB15N)</name>
    <name type="common">Caulobacter crescentus</name>
    <dbReference type="NCBI Taxonomy" id="565050"/>
    <lineage>
        <taxon>Bacteria</taxon>
        <taxon>Pseudomonadati</taxon>
        <taxon>Pseudomonadota</taxon>
        <taxon>Alphaproteobacteria</taxon>
        <taxon>Caulobacterales</taxon>
        <taxon>Caulobacteraceae</taxon>
        <taxon>Caulobacter</taxon>
    </lineage>
</organism>
<gene>
    <name evidence="2" type="ordered locus">CCNA_03390</name>
</gene>
<dbReference type="HOGENOM" id="CLU_1599756_0_0_5"/>
<dbReference type="OrthoDB" id="7188421at2"/>
<feature type="transmembrane region" description="Helical" evidence="1">
    <location>
        <begin position="58"/>
        <end position="79"/>
    </location>
</feature>
<dbReference type="AlphaFoldDB" id="A0A0H3CD54"/>
<dbReference type="Proteomes" id="UP000001364">
    <property type="component" value="Chromosome"/>
</dbReference>
<dbReference type="RefSeq" id="YP_002518763.1">
    <property type="nucleotide sequence ID" value="NC_011916.1"/>
</dbReference>
<dbReference type="KEGG" id="ccs:CCNA_03390"/>
<keyword evidence="1" id="KW-0812">Transmembrane</keyword>
<sequence>MSQTEILAFRRRCRQFRWLAMFMVISVGLLMALMAWIAPTLIALIKGRPLQLGSMAAMTVWNLPVACYLFAVWTIGTTLGELANGRMIQAALPPALRRVGVALGLGSLTSVFVVSNLMRLIGQAKGGYLHFDVPGMTLGMIGGALFLLGRVMDQALAAQAELDEMI</sequence>
<feature type="transmembrane region" description="Helical" evidence="1">
    <location>
        <begin position="99"/>
        <end position="121"/>
    </location>
</feature>
<evidence type="ECO:0000313" key="3">
    <source>
        <dbReference type="Proteomes" id="UP000001364"/>
    </source>
</evidence>
<keyword evidence="3" id="KW-1185">Reference proteome</keyword>
<feature type="transmembrane region" description="Helical" evidence="1">
    <location>
        <begin position="18"/>
        <end position="38"/>
    </location>
</feature>
<keyword evidence="1" id="KW-1133">Transmembrane helix</keyword>
<name>A0A0H3CD54_CAUVN</name>
<accession>A0A0H3CD54</accession>
<dbReference type="EMBL" id="CP001340">
    <property type="protein sequence ID" value="ACL96855.1"/>
    <property type="molecule type" value="Genomic_DNA"/>
</dbReference>
<dbReference type="GeneID" id="7332064"/>
<proteinExistence type="predicted"/>
<dbReference type="SMR" id="A0A0H3CD54"/>
<dbReference type="PATRIC" id="fig|565050.3.peg.3304"/>
<evidence type="ECO:0000313" key="2">
    <source>
        <dbReference type="EMBL" id="ACL96855.1"/>
    </source>
</evidence>
<reference evidence="2 3" key="1">
    <citation type="journal article" date="2010" name="J. Bacteriol.">
        <title>The genetic basis of laboratory adaptation in Caulobacter crescentus.</title>
        <authorList>
            <person name="Marks M.E."/>
            <person name="Castro-Rojas C.M."/>
            <person name="Teiling C."/>
            <person name="Du L."/>
            <person name="Kapatral V."/>
            <person name="Walunas T.L."/>
            <person name="Crosson S."/>
        </authorList>
    </citation>
    <scope>NUCLEOTIDE SEQUENCE [LARGE SCALE GENOMIC DNA]</scope>
    <source>
        <strain evidence="3">NA1000 / CB15N</strain>
    </source>
</reference>